<gene>
    <name evidence="2" type="ORF">MET9862_03149</name>
</gene>
<evidence type="ECO:0000313" key="3">
    <source>
        <dbReference type="Proteomes" id="UP000410984"/>
    </source>
</evidence>
<dbReference type="RefSeq" id="WP_142583844.1">
    <property type="nucleotide sequence ID" value="NZ_CABFPH010000044.1"/>
</dbReference>
<organism evidence="2 3">
    <name type="scientific">Methylobacterium symbioticum</name>
    <dbReference type="NCBI Taxonomy" id="2584084"/>
    <lineage>
        <taxon>Bacteria</taxon>
        <taxon>Pseudomonadati</taxon>
        <taxon>Pseudomonadota</taxon>
        <taxon>Alphaproteobacteria</taxon>
        <taxon>Hyphomicrobiales</taxon>
        <taxon>Methylobacteriaceae</taxon>
        <taxon>Methylobacterium</taxon>
    </lineage>
</organism>
<keyword evidence="3" id="KW-1185">Reference proteome</keyword>
<dbReference type="Proteomes" id="UP000410984">
    <property type="component" value="Unassembled WGS sequence"/>
</dbReference>
<reference evidence="2 3" key="1">
    <citation type="submission" date="2019-06" db="EMBL/GenBank/DDBJ databases">
        <authorList>
            <person name="Rodrigo-Torres L."/>
            <person name="Arahal R. D."/>
            <person name="Lucena T."/>
        </authorList>
    </citation>
    <scope>NUCLEOTIDE SEQUENCE [LARGE SCALE GENOMIC DNA]</scope>
    <source>
        <strain evidence="2 3">SB0023/3</strain>
    </source>
</reference>
<dbReference type="OrthoDB" id="8005133at2"/>
<name>A0A509EGH1_9HYPH</name>
<sequence>MTPDLPGRPARILLLALLAGLVPAHAAESGPGVDRPRIELGAEVWRLRPAESGFPASAVPPQRDARGRTVTEIPDSRRNVRMVYPALTEARWSP</sequence>
<accession>A0A509EGH1</accession>
<evidence type="ECO:0000256" key="1">
    <source>
        <dbReference type="SAM" id="SignalP"/>
    </source>
</evidence>
<dbReference type="AlphaFoldDB" id="A0A509EGH1"/>
<dbReference type="EMBL" id="CABFPH010000044">
    <property type="protein sequence ID" value="VUD72549.1"/>
    <property type="molecule type" value="Genomic_DNA"/>
</dbReference>
<evidence type="ECO:0000313" key="2">
    <source>
        <dbReference type="EMBL" id="VUD72549.1"/>
    </source>
</evidence>
<proteinExistence type="predicted"/>
<protein>
    <submittedName>
        <fullName evidence="2">Uncharacterized protein</fullName>
    </submittedName>
</protein>
<keyword evidence="1" id="KW-0732">Signal</keyword>
<feature type="signal peptide" evidence="1">
    <location>
        <begin position="1"/>
        <end position="26"/>
    </location>
</feature>
<feature type="chain" id="PRO_5021439393" evidence="1">
    <location>
        <begin position="27"/>
        <end position="94"/>
    </location>
</feature>